<reference evidence="1 2" key="1">
    <citation type="journal article" date="2015" name="Nature">
        <title>rRNA introns, odd ribosomes, and small enigmatic genomes across a large radiation of phyla.</title>
        <authorList>
            <person name="Brown C.T."/>
            <person name="Hug L.A."/>
            <person name="Thomas B.C."/>
            <person name="Sharon I."/>
            <person name="Castelle C.J."/>
            <person name="Singh A."/>
            <person name="Wilkins M.J."/>
            <person name="Williams K.H."/>
            <person name="Banfield J.F."/>
        </authorList>
    </citation>
    <scope>NUCLEOTIDE SEQUENCE [LARGE SCALE GENOMIC DNA]</scope>
</reference>
<organism evidence="1 2">
    <name type="scientific">Candidatus Roizmanbacteria bacterium GW2011_GWC2_35_12</name>
    <dbReference type="NCBI Taxonomy" id="1618485"/>
    <lineage>
        <taxon>Bacteria</taxon>
        <taxon>Candidatus Roizmaniibacteriota</taxon>
    </lineage>
</organism>
<dbReference type="Proteomes" id="UP000034127">
    <property type="component" value="Unassembled WGS sequence"/>
</dbReference>
<accession>A0A0G0DYU3</accession>
<name>A0A0G0DYU3_9BACT</name>
<proteinExistence type="predicted"/>
<comment type="caution">
    <text evidence="1">The sequence shown here is derived from an EMBL/GenBank/DDBJ whole genome shotgun (WGS) entry which is preliminary data.</text>
</comment>
<evidence type="ECO:0000313" key="2">
    <source>
        <dbReference type="Proteomes" id="UP000034127"/>
    </source>
</evidence>
<evidence type="ECO:0008006" key="3">
    <source>
        <dbReference type="Google" id="ProtNLM"/>
    </source>
</evidence>
<gene>
    <name evidence="1" type="ORF">UR63_C0005G0010</name>
</gene>
<evidence type="ECO:0000313" key="1">
    <source>
        <dbReference type="EMBL" id="KKP68170.1"/>
    </source>
</evidence>
<sequence>MSYYLDRFPRHPRAYNHGSTCNGWTIKNSDMADYLKDFYLDRDIDFIDRTVLKLQSEPKPVMIDLLAPEDAIFSFYKTFLSNKPKIKALAVGLEHDYIRPERKDLIRSIGIEVREGDLNKSKTWNEMQEWLGEDKAHLIMERGYGGLHFIPTYIHYYRSAMARLWRMLDPNGGILLLQTPPFGILEKRGVPIKDWLKLLDDEQIFYQYSEAYISQDKGLPYGVLIIEKNPQVEILPDIVNLKKP</sequence>
<protein>
    <recommendedName>
        <fullName evidence="3">Class I SAM-dependent methyltransferase</fullName>
    </recommendedName>
</protein>
<dbReference type="EMBL" id="LBPX01000005">
    <property type="protein sequence ID" value="KKP68170.1"/>
    <property type="molecule type" value="Genomic_DNA"/>
</dbReference>
<dbReference type="AlphaFoldDB" id="A0A0G0DYU3"/>